<dbReference type="Proteomes" id="UP001527882">
    <property type="component" value="Unassembled WGS sequence"/>
</dbReference>
<dbReference type="Gene3D" id="3.80.30.30">
    <property type="match status" value="1"/>
</dbReference>
<dbReference type="SFLD" id="SFLDS00029">
    <property type="entry name" value="Radical_SAM"/>
    <property type="match status" value="1"/>
</dbReference>
<dbReference type="SMART" id="SM00729">
    <property type="entry name" value="Elp3"/>
    <property type="match status" value="1"/>
</dbReference>
<evidence type="ECO:0000256" key="3">
    <source>
        <dbReference type="ARBA" id="ARBA00023014"/>
    </source>
</evidence>
<protein>
    <submittedName>
        <fullName evidence="5">Radical SAM protein</fullName>
    </submittedName>
</protein>
<reference evidence="5 6" key="1">
    <citation type="submission" date="2022-12" db="EMBL/GenBank/DDBJ databases">
        <title>Draft genome sequence of Paenibacillus sp. dW9.</title>
        <authorList>
            <person name="Choi E.-W."/>
            <person name="Kim D.-U."/>
        </authorList>
    </citation>
    <scope>NUCLEOTIDE SEQUENCE [LARGE SCALE GENOMIC DNA]</scope>
    <source>
        <strain evidence="6">dW9</strain>
    </source>
</reference>
<dbReference type="InterPro" id="IPR007197">
    <property type="entry name" value="rSAM"/>
</dbReference>
<keyword evidence="1" id="KW-0479">Metal-binding</keyword>
<dbReference type="PROSITE" id="PS51918">
    <property type="entry name" value="RADICAL_SAM"/>
    <property type="match status" value="1"/>
</dbReference>
<accession>A0ABT4Q524</accession>
<dbReference type="Pfam" id="PF04055">
    <property type="entry name" value="Radical_SAM"/>
    <property type="match status" value="1"/>
</dbReference>
<dbReference type="CDD" id="cd01335">
    <property type="entry name" value="Radical_SAM"/>
    <property type="match status" value="1"/>
</dbReference>
<organism evidence="5 6">
    <name type="scientific">Paenibacillus gyeongsangnamensis</name>
    <dbReference type="NCBI Taxonomy" id="3388067"/>
    <lineage>
        <taxon>Bacteria</taxon>
        <taxon>Bacillati</taxon>
        <taxon>Bacillota</taxon>
        <taxon>Bacilli</taxon>
        <taxon>Bacillales</taxon>
        <taxon>Paenibacillaceae</taxon>
        <taxon>Paenibacillus</taxon>
    </lineage>
</organism>
<gene>
    <name evidence="5" type="ORF">O9H85_05920</name>
</gene>
<dbReference type="PANTHER" id="PTHR43432:SF3">
    <property type="entry name" value="SLR0285 PROTEIN"/>
    <property type="match status" value="1"/>
</dbReference>
<comment type="caution">
    <text evidence="5">The sequence shown here is derived from an EMBL/GenBank/DDBJ whole genome shotgun (WGS) entry which is preliminary data.</text>
</comment>
<dbReference type="RefSeq" id="WP_269880358.1">
    <property type="nucleotide sequence ID" value="NZ_JAQAGZ010000003.1"/>
</dbReference>
<proteinExistence type="predicted"/>
<feature type="domain" description="Radical SAM core" evidence="4">
    <location>
        <begin position="22"/>
        <end position="272"/>
    </location>
</feature>
<dbReference type="SFLD" id="SFLDG01084">
    <property type="entry name" value="Uncharacterised_Radical_SAM_Su"/>
    <property type="match status" value="1"/>
</dbReference>
<dbReference type="InterPro" id="IPR058240">
    <property type="entry name" value="rSAM_sf"/>
</dbReference>
<dbReference type="InterPro" id="IPR040086">
    <property type="entry name" value="MJ0683-like"/>
</dbReference>
<dbReference type="SUPFAM" id="SSF102114">
    <property type="entry name" value="Radical SAM enzymes"/>
    <property type="match status" value="1"/>
</dbReference>
<keyword evidence="3" id="KW-0411">Iron-sulfur</keyword>
<evidence type="ECO:0000313" key="5">
    <source>
        <dbReference type="EMBL" id="MCZ8511967.1"/>
    </source>
</evidence>
<evidence type="ECO:0000256" key="1">
    <source>
        <dbReference type="ARBA" id="ARBA00022723"/>
    </source>
</evidence>
<name>A0ABT4Q524_9BACL</name>
<dbReference type="EMBL" id="JAQAGZ010000003">
    <property type="protein sequence ID" value="MCZ8511967.1"/>
    <property type="molecule type" value="Genomic_DNA"/>
</dbReference>
<evidence type="ECO:0000313" key="6">
    <source>
        <dbReference type="Proteomes" id="UP001527882"/>
    </source>
</evidence>
<evidence type="ECO:0000259" key="4">
    <source>
        <dbReference type="PROSITE" id="PS51918"/>
    </source>
</evidence>
<dbReference type="InterPro" id="IPR006638">
    <property type="entry name" value="Elp3/MiaA/NifB-like_rSAM"/>
</dbReference>
<sequence length="321" mass="36042">MPSRMTYAPMEVKSVLNPVKAPSMPFEWSINPYRGCQHGCSFCYARSTHAFLGMDTDDTFQHHILYKENARERLSAQLARMKKNQRTKSIRQIAIGTATDPYQPLEAKARLTRECLEVLAEYEVSVSITTRSPLILRDADLLRTMKGSSVNISLNTLDRTVWRQFEPATPSPAKRLEAIRKLSDAGIPVTVFMAPILPRLTDSEGQIESVVKAAAQGGAERIMGSVLRLNSSAVKSWFFQTLSNHYPHLTSSYAGMYSSGAYAPGAYRTSIRERLHRLVEAYGLPSYDPYRQREMDESLSGAAHPLAQEQEQPVQLTFSFD</sequence>
<keyword evidence="2" id="KW-0408">Iron</keyword>
<evidence type="ECO:0000256" key="2">
    <source>
        <dbReference type="ARBA" id="ARBA00023004"/>
    </source>
</evidence>
<keyword evidence="6" id="KW-1185">Reference proteome</keyword>
<dbReference type="PANTHER" id="PTHR43432">
    <property type="entry name" value="SLR0285 PROTEIN"/>
    <property type="match status" value="1"/>
</dbReference>